<dbReference type="InterPro" id="IPR000871">
    <property type="entry name" value="Beta-lactam_class-A"/>
</dbReference>
<dbReference type="GO" id="GO:0008800">
    <property type="term" value="F:beta-lactamase activity"/>
    <property type="evidence" value="ECO:0007669"/>
    <property type="project" value="UniProtKB-EC"/>
</dbReference>
<reference evidence="6" key="1">
    <citation type="submission" date="2022-09" db="EMBL/GenBank/DDBJ databases">
        <title>The complete genome of Acidovorax sp. 5MLIR.</title>
        <authorList>
            <person name="Liu L."/>
            <person name="Yue J."/>
            <person name="Yang F."/>
            <person name="Yuan J."/>
            <person name="Li L."/>
        </authorList>
    </citation>
    <scope>NUCLEOTIDE SEQUENCE</scope>
    <source>
        <strain evidence="6">5MLIR</strain>
        <plasmid evidence="6">unnamed1</plasmid>
    </source>
</reference>
<organism evidence="6 7">
    <name type="scientific">Comamonas endophytica</name>
    <dbReference type="NCBI Taxonomy" id="2949090"/>
    <lineage>
        <taxon>Bacteria</taxon>
        <taxon>Pseudomonadati</taxon>
        <taxon>Pseudomonadota</taxon>
        <taxon>Betaproteobacteria</taxon>
        <taxon>Burkholderiales</taxon>
        <taxon>Comamonadaceae</taxon>
        <taxon>Comamonas</taxon>
    </lineage>
</organism>
<dbReference type="Gene3D" id="3.40.710.10">
    <property type="entry name" value="DD-peptidase/beta-lactamase superfamily"/>
    <property type="match status" value="1"/>
</dbReference>
<keyword evidence="7" id="KW-1185">Reference proteome</keyword>
<comment type="similarity">
    <text evidence="2">Belongs to the class-A beta-lactamase family.</text>
</comment>
<dbReference type="PANTHER" id="PTHR35333:SF3">
    <property type="entry name" value="BETA-LACTAMASE-TYPE TRANSPEPTIDASE FOLD CONTAINING PROTEIN"/>
    <property type="match status" value="1"/>
</dbReference>
<dbReference type="Pfam" id="PF13354">
    <property type="entry name" value="Beta-lactamase2"/>
    <property type="match status" value="1"/>
</dbReference>
<evidence type="ECO:0000256" key="4">
    <source>
        <dbReference type="SAM" id="SignalP"/>
    </source>
</evidence>
<evidence type="ECO:0000259" key="5">
    <source>
        <dbReference type="Pfam" id="PF13354"/>
    </source>
</evidence>
<dbReference type="InterPro" id="IPR012338">
    <property type="entry name" value="Beta-lactam/transpept-like"/>
</dbReference>
<feature type="domain" description="Beta-lactamase class A catalytic" evidence="5">
    <location>
        <begin position="40"/>
        <end position="260"/>
    </location>
</feature>
<protein>
    <recommendedName>
        <fullName evidence="3">beta-lactamase</fullName>
        <ecNumber evidence="3">3.5.2.6</ecNumber>
    </recommendedName>
</protein>
<keyword evidence="6" id="KW-0378">Hydrolase</keyword>
<dbReference type="PANTHER" id="PTHR35333">
    <property type="entry name" value="BETA-LACTAMASE"/>
    <property type="match status" value="1"/>
</dbReference>
<dbReference type="EC" id="3.5.2.6" evidence="3"/>
<evidence type="ECO:0000256" key="2">
    <source>
        <dbReference type="ARBA" id="ARBA00009009"/>
    </source>
</evidence>
<keyword evidence="6" id="KW-0614">Plasmid</keyword>
<sequence>MPSIHRRMLLLSAAALSLPSHAADAFDFQGMEKRCGGKLGVSIVDTASGRHFGWRQDERFPFCSSFKAPLAAFVLWQADQGALRLEDPVAYGQADLLSYAPVAREHAGRGFMTVQALCAAAVELSDNTATNLLLKLTGGPQALTAWMRSQGDPEFDLSDNEPGLNLARFGDRRNTTTPRAMCASYRRFAFADALAPASRERLRAWLIASPTGAKRLRAGLPSNWQAGDKTGTFNGPWFSTIDVAIAMPPERAPIVIAAFVTDTPDTATAERAMVEVARKVALQRAG</sequence>
<comment type="catalytic activity">
    <reaction evidence="1">
        <text>a beta-lactam + H2O = a substituted beta-amino acid</text>
        <dbReference type="Rhea" id="RHEA:20401"/>
        <dbReference type="ChEBI" id="CHEBI:15377"/>
        <dbReference type="ChEBI" id="CHEBI:35627"/>
        <dbReference type="ChEBI" id="CHEBI:140347"/>
        <dbReference type="EC" id="3.5.2.6"/>
    </reaction>
</comment>
<name>A0ABY6GER3_9BURK</name>
<feature type="signal peptide" evidence="4">
    <location>
        <begin position="1"/>
        <end position="22"/>
    </location>
</feature>
<evidence type="ECO:0000256" key="1">
    <source>
        <dbReference type="ARBA" id="ARBA00001526"/>
    </source>
</evidence>
<evidence type="ECO:0000313" key="6">
    <source>
        <dbReference type="EMBL" id="UYG53484.1"/>
    </source>
</evidence>
<dbReference type="NCBIfam" id="NF033103">
    <property type="entry name" value="bla_class_A"/>
    <property type="match status" value="1"/>
</dbReference>
<dbReference type="RefSeq" id="WP_231043650.1">
    <property type="nucleotide sequence ID" value="NZ_CP106882.1"/>
</dbReference>
<dbReference type="SUPFAM" id="SSF56601">
    <property type="entry name" value="beta-lactamase/transpeptidase-like"/>
    <property type="match status" value="1"/>
</dbReference>
<geneLocation type="plasmid" evidence="6 7">
    <name>unnamed1</name>
</geneLocation>
<dbReference type="EMBL" id="CP106882">
    <property type="protein sequence ID" value="UYG53484.1"/>
    <property type="molecule type" value="Genomic_DNA"/>
</dbReference>
<gene>
    <name evidence="6" type="primary">bla</name>
    <name evidence="6" type="ORF">M9799_19140</name>
</gene>
<evidence type="ECO:0000256" key="3">
    <source>
        <dbReference type="ARBA" id="ARBA00012865"/>
    </source>
</evidence>
<dbReference type="Proteomes" id="UP001162800">
    <property type="component" value="Plasmid unnamed1"/>
</dbReference>
<dbReference type="InterPro" id="IPR045155">
    <property type="entry name" value="Beta-lactam_cat"/>
</dbReference>
<evidence type="ECO:0000313" key="7">
    <source>
        <dbReference type="Proteomes" id="UP001162800"/>
    </source>
</evidence>
<feature type="chain" id="PRO_5047312513" description="beta-lactamase" evidence="4">
    <location>
        <begin position="23"/>
        <end position="286"/>
    </location>
</feature>
<dbReference type="PRINTS" id="PR00118">
    <property type="entry name" value="BLACTAMASEA"/>
</dbReference>
<keyword evidence="4" id="KW-0732">Signal</keyword>
<proteinExistence type="inferred from homology"/>
<accession>A0ABY6GER3</accession>